<comment type="similarity">
    <text evidence="2">Belongs to the endoribonuclease YbeY family.</text>
</comment>
<dbReference type="Gene3D" id="3.40.390.30">
    <property type="entry name" value="Metalloproteases ('zincins'), catalytic domain"/>
    <property type="match status" value="1"/>
</dbReference>
<dbReference type="GO" id="GO:0004519">
    <property type="term" value="F:endonuclease activity"/>
    <property type="evidence" value="ECO:0007669"/>
    <property type="project" value="UniProtKB-KW"/>
</dbReference>
<keyword evidence="6" id="KW-0378">Hydrolase</keyword>
<evidence type="ECO:0000313" key="8">
    <source>
        <dbReference type="EMBL" id="SUZ51008.1"/>
    </source>
</evidence>
<dbReference type="InterPro" id="IPR023091">
    <property type="entry name" value="MetalPrtase_cat_dom_sf_prd"/>
</dbReference>
<dbReference type="GO" id="GO:0004222">
    <property type="term" value="F:metalloendopeptidase activity"/>
    <property type="evidence" value="ECO:0007669"/>
    <property type="project" value="InterPro"/>
</dbReference>
<dbReference type="EMBL" id="UINC01000200">
    <property type="protein sequence ID" value="SUZ51008.1"/>
    <property type="molecule type" value="Genomic_DNA"/>
</dbReference>
<dbReference type="AlphaFoldDB" id="A0A381NB98"/>
<reference evidence="8" key="1">
    <citation type="submission" date="2018-05" db="EMBL/GenBank/DDBJ databases">
        <authorList>
            <person name="Lanie J.A."/>
            <person name="Ng W.-L."/>
            <person name="Kazmierczak K.M."/>
            <person name="Andrzejewski T.M."/>
            <person name="Davidsen T.M."/>
            <person name="Wayne K.J."/>
            <person name="Tettelin H."/>
            <person name="Glass J.I."/>
            <person name="Rusch D."/>
            <person name="Podicherti R."/>
            <person name="Tsui H.-C.T."/>
            <person name="Winkler M.E."/>
        </authorList>
    </citation>
    <scope>NUCLEOTIDE SEQUENCE</scope>
</reference>
<evidence type="ECO:0000256" key="4">
    <source>
        <dbReference type="ARBA" id="ARBA00022723"/>
    </source>
</evidence>
<dbReference type="InterPro" id="IPR020549">
    <property type="entry name" value="YbeY_CS"/>
</dbReference>
<accession>A0A381NB98</accession>
<keyword evidence="7" id="KW-0862">Zinc</keyword>
<proteinExistence type="inferred from homology"/>
<dbReference type="PANTHER" id="PTHR46986:SF1">
    <property type="entry name" value="ENDORIBONUCLEASE YBEY, CHLOROPLASTIC"/>
    <property type="match status" value="1"/>
</dbReference>
<feature type="non-terminal residue" evidence="8">
    <location>
        <position position="1"/>
    </location>
</feature>
<dbReference type="NCBIfam" id="TIGR00043">
    <property type="entry name" value="rRNA maturation RNase YbeY"/>
    <property type="match status" value="1"/>
</dbReference>
<evidence type="ECO:0000256" key="7">
    <source>
        <dbReference type="ARBA" id="ARBA00022833"/>
    </source>
</evidence>
<evidence type="ECO:0000256" key="6">
    <source>
        <dbReference type="ARBA" id="ARBA00022801"/>
    </source>
</evidence>
<dbReference type="InterPro" id="IPR002036">
    <property type="entry name" value="YbeY"/>
</dbReference>
<dbReference type="PROSITE" id="PS01306">
    <property type="entry name" value="UPF0054"/>
    <property type="match status" value="1"/>
</dbReference>
<organism evidence="8">
    <name type="scientific">marine metagenome</name>
    <dbReference type="NCBI Taxonomy" id="408172"/>
    <lineage>
        <taxon>unclassified sequences</taxon>
        <taxon>metagenomes</taxon>
        <taxon>ecological metagenomes</taxon>
    </lineage>
</organism>
<dbReference type="SUPFAM" id="SSF55486">
    <property type="entry name" value="Metalloproteases ('zincins'), catalytic domain"/>
    <property type="match status" value="1"/>
</dbReference>
<evidence type="ECO:0000256" key="3">
    <source>
        <dbReference type="ARBA" id="ARBA00022722"/>
    </source>
</evidence>
<dbReference type="GO" id="GO:0046872">
    <property type="term" value="F:metal ion binding"/>
    <property type="evidence" value="ECO:0007669"/>
    <property type="project" value="UniProtKB-KW"/>
</dbReference>
<dbReference type="HAMAP" id="MF_00009">
    <property type="entry name" value="Endoribonucl_YbeY"/>
    <property type="match status" value="1"/>
</dbReference>
<evidence type="ECO:0000256" key="1">
    <source>
        <dbReference type="ARBA" id="ARBA00001947"/>
    </source>
</evidence>
<protein>
    <recommendedName>
        <fullName evidence="9">rRNA maturation RNase YbeY</fullName>
    </recommendedName>
</protein>
<keyword evidence="5" id="KW-0255">Endonuclease</keyword>
<evidence type="ECO:0000256" key="2">
    <source>
        <dbReference type="ARBA" id="ARBA00010875"/>
    </source>
</evidence>
<sequence>VLQEIGLGADCVSFVFVDDQTMSDYHGRYVGVAEPTDVLSFPVQERDPDGELNLGDVVICTDQAARQAQRASHCYSFELEVLALHGLLHLLGYDHERDSGQMHSLELRLRPQISCRGAKL</sequence>
<gene>
    <name evidence="8" type="ORF">METZ01_LOCUS3862</name>
</gene>
<keyword evidence="3" id="KW-0540">Nuclease</keyword>
<keyword evidence="4" id="KW-0479">Metal-binding</keyword>
<comment type="cofactor">
    <cofactor evidence="1">
        <name>Zn(2+)</name>
        <dbReference type="ChEBI" id="CHEBI:29105"/>
    </cofactor>
</comment>
<dbReference type="GO" id="GO:0006364">
    <property type="term" value="P:rRNA processing"/>
    <property type="evidence" value="ECO:0007669"/>
    <property type="project" value="InterPro"/>
</dbReference>
<evidence type="ECO:0008006" key="9">
    <source>
        <dbReference type="Google" id="ProtNLM"/>
    </source>
</evidence>
<dbReference type="PANTHER" id="PTHR46986">
    <property type="entry name" value="ENDORIBONUCLEASE YBEY, CHLOROPLASTIC"/>
    <property type="match status" value="1"/>
</dbReference>
<evidence type="ECO:0000256" key="5">
    <source>
        <dbReference type="ARBA" id="ARBA00022759"/>
    </source>
</evidence>
<dbReference type="Pfam" id="PF02130">
    <property type="entry name" value="YbeY"/>
    <property type="match status" value="1"/>
</dbReference>
<name>A0A381NB98_9ZZZZ</name>